<evidence type="ECO:0000256" key="2">
    <source>
        <dbReference type="ARBA" id="ARBA00022540"/>
    </source>
</evidence>
<reference evidence="6" key="1">
    <citation type="submission" date="2022-07" db="EMBL/GenBank/DDBJ databases">
        <title>Phylogenomic reconstructions and comparative analyses of Kickxellomycotina fungi.</title>
        <authorList>
            <person name="Reynolds N.K."/>
            <person name="Stajich J.E."/>
            <person name="Barry K."/>
            <person name="Grigoriev I.V."/>
            <person name="Crous P."/>
            <person name="Smith M.E."/>
        </authorList>
    </citation>
    <scope>NUCLEOTIDE SEQUENCE</scope>
    <source>
        <strain evidence="6">NBRC 105414</strain>
    </source>
</reference>
<name>A0A9W8HFC7_9FUNG</name>
<proteinExistence type="predicted"/>
<keyword evidence="2 6" id="KW-0396">Initiation factor</keyword>
<dbReference type="AlphaFoldDB" id="A0A9W8HFC7"/>
<comment type="caution">
    <text evidence="6">The sequence shown here is derived from an EMBL/GenBank/DDBJ whole genome shotgun (WGS) entry which is preliminary data.</text>
</comment>
<evidence type="ECO:0000313" key="7">
    <source>
        <dbReference type="Proteomes" id="UP001140217"/>
    </source>
</evidence>
<dbReference type="InterPro" id="IPR013906">
    <property type="entry name" value="eIF3j"/>
</dbReference>
<dbReference type="OrthoDB" id="20381at2759"/>
<gene>
    <name evidence="6" type="primary">HCR1</name>
    <name evidence="6" type="ORF">H4R18_003222</name>
</gene>
<dbReference type="Proteomes" id="UP001140217">
    <property type="component" value="Unassembled WGS sequence"/>
</dbReference>
<organism evidence="6 7">
    <name type="scientific">Coemansia javaensis</name>
    <dbReference type="NCBI Taxonomy" id="2761396"/>
    <lineage>
        <taxon>Eukaryota</taxon>
        <taxon>Fungi</taxon>
        <taxon>Fungi incertae sedis</taxon>
        <taxon>Zoopagomycota</taxon>
        <taxon>Kickxellomycotina</taxon>
        <taxon>Kickxellomycetes</taxon>
        <taxon>Kickxellales</taxon>
        <taxon>Kickxellaceae</taxon>
        <taxon>Coemansia</taxon>
    </lineage>
</organism>
<feature type="compositionally biased region" description="Basic and acidic residues" evidence="5">
    <location>
        <begin position="97"/>
        <end position="107"/>
    </location>
</feature>
<dbReference type="PANTHER" id="PTHR21681:SF0">
    <property type="entry name" value="EUKARYOTIC TRANSLATION INITIATION FACTOR 3 SUBUNIT J"/>
    <property type="match status" value="1"/>
</dbReference>
<evidence type="ECO:0000313" key="6">
    <source>
        <dbReference type="EMBL" id="KAJ2780853.1"/>
    </source>
</evidence>
<dbReference type="InterPro" id="IPR023194">
    <property type="entry name" value="eIF3-like_dom_sf"/>
</dbReference>
<dbReference type="Gene3D" id="1.10.246.60">
    <property type="entry name" value="Eukaryotic translation initiation factor 3 like domains"/>
    <property type="match status" value="1"/>
</dbReference>
<keyword evidence="7" id="KW-1185">Reference proteome</keyword>
<keyword evidence="1" id="KW-0963">Cytoplasm</keyword>
<dbReference type="EMBL" id="JANBUL010000123">
    <property type="protein sequence ID" value="KAJ2780853.1"/>
    <property type="molecule type" value="Genomic_DNA"/>
</dbReference>
<dbReference type="GO" id="GO:0005852">
    <property type="term" value="C:eukaryotic translation initiation factor 3 complex"/>
    <property type="evidence" value="ECO:0007669"/>
    <property type="project" value="InterPro"/>
</dbReference>
<accession>A0A9W8HFC7</accession>
<evidence type="ECO:0000256" key="4">
    <source>
        <dbReference type="ARBA" id="ARBA00029904"/>
    </source>
</evidence>
<evidence type="ECO:0000256" key="3">
    <source>
        <dbReference type="ARBA" id="ARBA00022917"/>
    </source>
</evidence>
<keyword evidence="3" id="KW-0648">Protein biosynthesis</keyword>
<dbReference type="Pfam" id="PF08597">
    <property type="entry name" value="eIF3_subunit"/>
    <property type="match status" value="1"/>
</dbReference>
<dbReference type="PANTHER" id="PTHR21681">
    <property type="entry name" value="EUKARYOTIC TRANSLATION INITIATION FACTOR 3 SUBUNIT J"/>
    <property type="match status" value="1"/>
</dbReference>
<evidence type="ECO:0000256" key="5">
    <source>
        <dbReference type="SAM" id="MobiDB-lite"/>
    </source>
</evidence>
<sequence length="245" mass="26779">MSDWEKLSDEENAPAAALGAKGRWDGEDEDSSGSGGEWDAESSSGSDDDEGKKGAGDEAKTKKKSMSERIAERQAERQAKLEAAKRAAEEAAAEEDPAARRERERQMQMESELMSAQDLFAGVSIKDTATKDALLAANPKTQGEFDEFRKTLVECIQRAKGQRLYAGFLDSLVRELALPLKDEEVKKMASTLTALANEKQRAFRDANKGKKGKNKKASLVVGGPKSGVDMNDYTRGGLDEFEDFM</sequence>
<dbReference type="GO" id="GO:0003743">
    <property type="term" value="F:translation initiation factor activity"/>
    <property type="evidence" value="ECO:0007669"/>
    <property type="project" value="UniProtKB-KW"/>
</dbReference>
<protein>
    <recommendedName>
        <fullName evidence="4">Eukaryotic translation initiation factor 3 30 kDa subunit</fullName>
    </recommendedName>
</protein>
<evidence type="ECO:0000256" key="1">
    <source>
        <dbReference type="ARBA" id="ARBA00022490"/>
    </source>
</evidence>
<feature type="region of interest" description="Disordered" evidence="5">
    <location>
        <begin position="1"/>
        <end position="111"/>
    </location>
</feature>
<feature type="compositionally biased region" description="Basic and acidic residues" evidence="5">
    <location>
        <begin position="50"/>
        <end position="89"/>
    </location>
</feature>